<dbReference type="AlphaFoldDB" id="A0A2N1MQG6"/>
<dbReference type="EMBL" id="LLXL01001552">
    <property type="protein sequence ID" value="PKK63876.1"/>
    <property type="molecule type" value="Genomic_DNA"/>
</dbReference>
<dbReference type="Proteomes" id="UP000233469">
    <property type="component" value="Unassembled WGS sequence"/>
</dbReference>
<evidence type="ECO:0000313" key="2">
    <source>
        <dbReference type="Proteomes" id="UP000233469"/>
    </source>
</evidence>
<name>A0A2N1MQG6_9GLOM</name>
<protein>
    <submittedName>
        <fullName evidence="1">Uncharacterized protein</fullName>
    </submittedName>
</protein>
<reference evidence="1 2" key="2">
    <citation type="submission" date="2017-10" db="EMBL/GenBank/DDBJ databases">
        <title>Extensive intraspecific genome diversity in a model arbuscular mycorrhizal fungus.</title>
        <authorList>
            <person name="Chen E.C.H."/>
            <person name="Morin E."/>
            <person name="Baudet D."/>
            <person name="Noel J."/>
            <person name="Ndikumana S."/>
            <person name="Charron P."/>
            <person name="St-Onge C."/>
            <person name="Giorgi J."/>
            <person name="Grigoriev I.V."/>
            <person name="Roux C."/>
            <person name="Martin F.M."/>
            <person name="Corradi N."/>
        </authorList>
    </citation>
    <scope>NUCLEOTIDE SEQUENCE [LARGE SCALE GENOMIC DNA]</scope>
    <source>
        <strain evidence="1 2">C2</strain>
    </source>
</reference>
<sequence length="155" mass="17805">MDRKTPVDYQTTIINAMEEHEKPIEPKAVIEFLQEKRKADNIIAVVDSLNLLREAENKLKMFELSLVSAVTLLKSLESEQTISDETFLSEYIRNMKLGDKKTQWRFNEKLILLEVILEQNATENFISWTNVGTSFENLLKLKEVVMPAGVIGKFG</sequence>
<reference evidence="1 2" key="1">
    <citation type="submission" date="2016-04" db="EMBL/GenBank/DDBJ databases">
        <title>Genome analyses suggest a sexual origin of heterokaryosis in a supposedly ancient asexual fungus.</title>
        <authorList>
            <person name="Ropars J."/>
            <person name="Sedzielewska K."/>
            <person name="Noel J."/>
            <person name="Charron P."/>
            <person name="Farinelli L."/>
            <person name="Marton T."/>
            <person name="Kruger M."/>
            <person name="Pelin A."/>
            <person name="Brachmann A."/>
            <person name="Corradi N."/>
        </authorList>
    </citation>
    <scope>NUCLEOTIDE SEQUENCE [LARGE SCALE GENOMIC DNA]</scope>
    <source>
        <strain evidence="1 2">C2</strain>
    </source>
</reference>
<evidence type="ECO:0000313" key="1">
    <source>
        <dbReference type="EMBL" id="PKK63876.1"/>
    </source>
</evidence>
<dbReference type="VEuPathDB" id="FungiDB:FUN_022087"/>
<comment type="caution">
    <text evidence="1">The sequence shown here is derived from an EMBL/GenBank/DDBJ whole genome shotgun (WGS) entry which is preliminary data.</text>
</comment>
<organism evidence="1 2">
    <name type="scientific">Rhizophagus irregularis</name>
    <dbReference type="NCBI Taxonomy" id="588596"/>
    <lineage>
        <taxon>Eukaryota</taxon>
        <taxon>Fungi</taxon>
        <taxon>Fungi incertae sedis</taxon>
        <taxon>Mucoromycota</taxon>
        <taxon>Glomeromycotina</taxon>
        <taxon>Glomeromycetes</taxon>
        <taxon>Glomerales</taxon>
        <taxon>Glomeraceae</taxon>
        <taxon>Rhizophagus</taxon>
    </lineage>
</organism>
<proteinExistence type="predicted"/>
<dbReference type="VEuPathDB" id="FungiDB:RhiirFUN_025286"/>
<gene>
    <name evidence="1" type="ORF">RhiirC2_788273</name>
</gene>
<accession>A0A2N1MQG6</accession>